<feature type="signal peptide" evidence="1">
    <location>
        <begin position="1"/>
        <end position="23"/>
    </location>
</feature>
<dbReference type="AlphaFoldDB" id="A0A167H9A5"/>
<dbReference type="STRING" id="1300342.I596_3558"/>
<organism evidence="2 3">
    <name type="scientific">Dokdonella koreensis DS-123</name>
    <dbReference type="NCBI Taxonomy" id="1300342"/>
    <lineage>
        <taxon>Bacteria</taxon>
        <taxon>Pseudomonadati</taxon>
        <taxon>Pseudomonadota</taxon>
        <taxon>Gammaproteobacteria</taxon>
        <taxon>Lysobacterales</taxon>
        <taxon>Rhodanobacteraceae</taxon>
        <taxon>Dokdonella</taxon>
    </lineage>
</organism>
<dbReference type="KEGG" id="dko:I596_3558"/>
<dbReference type="RefSeq" id="WP_067650515.1">
    <property type="nucleotide sequence ID" value="NZ_CP015249.1"/>
</dbReference>
<dbReference type="Proteomes" id="UP000076830">
    <property type="component" value="Chromosome"/>
</dbReference>
<dbReference type="EMBL" id="CP015249">
    <property type="protein sequence ID" value="ANB19546.1"/>
    <property type="molecule type" value="Genomic_DNA"/>
</dbReference>
<dbReference type="InterPro" id="IPR013431">
    <property type="entry name" value="Delta_60_rpt"/>
</dbReference>
<protein>
    <recommendedName>
        <fullName evidence="4">Delta-60 repeat protein</fullName>
    </recommendedName>
</protein>
<keyword evidence="3" id="KW-1185">Reference proteome</keyword>
<proteinExistence type="predicted"/>
<evidence type="ECO:0008006" key="4">
    <source>
        <dbReference type="Google" id="ProtNLM"/>
    </source>
</evidence>
<dbReference type="Pfam" id="PF17164">
    <property type="entry name" value="DUF5122"/>
    <property type="match status" value="4"/>
</dbReference>
<accession>A0A167H9A5</accession>
<feature type="chain" id="PRO_5007887430" description="Delta-60 repeat protein" evidence="1">
    <location>
        <begin position="24"/>
        <end position="464"/>
    </location>
</feature>
<evidence type="ECO:0000313" key="3">
    <source>
        <dbReference type="Proteomes" id="UP000076830"/>
    </source>
</evidence>
<name>A0A167H9A5_9GAMM</name>
<dbReference type="NCBIfam" id="TIGR02608">
    <property type="entry name" value="delta_60_rpt"/>
    <property type="match status" value="6"/>
</dbReference>
<sequence>MVRRYLSVLFCVAAGAAPLAVGAADGVLDPSFGTDGATFVVPDGVEGHELRANAAVTLPDGSVLVGGSRNKFINGSPDPHMRGTLVHLRADGAVDTDFGNIPGIPGLRVLPDIQPGTQMQIVEAVVPLEDGSILLAGSAEAFGPLTGFIVKLGADGDLDPAFGEDGIVRVTGTYVHALGVDDQGRIVAAGERSSPGLDRAILARFDGSGQPDPGFGTDGIVALGAEDESGYLRTLAITGDGAIVAGGMAAVPDEIFGSIYTFLIVRLGADGQPDAGFGENGRRTFVLPASTSPYNGVNRLVVDAGGRIVFGGYYQDDASEVQVVFGRLTADGSDDATFGDPAMPGYRPVALATGAWNRYVSGLARQSDGKLVASITYAIPDVRQGFMAVRLGADGALDGGFGQDGVFQLDLAPSGIYSDSTALTLQGGRAVLAGASQRATGSRLVDLGIVRLENDGIFTARFDD</sequence>
<keyword evidence="1" id="KW-0732">Signal</keyword>
<evidence type="ECO:0000313" key="2">
    <source>
        <dbReference type="EMBL" id="ANB19546.1"/>
    </source>
</evidence>
<reference evidence="2 3" key="1">
    <citation type="submission" date="2016-04" db="EMBL/GenBank/DDBJ databases">
        <title>Complete genome sequence of Dokdonella koreensis DS-123T.</title>
        <authorList>
            <person name="Kim J.F."/>
            <person name="Lee H."/>
            <person name="Kwak M.-J."/>
        </authorList>
    </citation>
    <scope>NUCLEOTIDE SEQUENCE [LARGE SCALE GENOMIC DNA]</scope>
    <source>
        <strain evidence="2 3">DS-123</strain>
    </source>
</reference>
<dbReference type="OrthoDB" id="5949247at2"/>
<evidence type="ECO:0000256" key="1">
    <source>
        <dbReference type="SAM" id="SignalP"/>
    </source>
</evidence>
<dbReference type="Gene3D" id="2.80.10.50">
    <property type="match status" value="3"/>
</dbReference>
<gene>
    <name evidence="2" type="ORF">I596_3558</name>
</gene>